<keyword evidence="1" id="KW-1133">Transmembrane helix</keyword>
<organism evidence="2">
    <name type="scientific">freshwater metagenome</name>
    <dbReference type="NCBI Taxonomy" id="449393"/>
    <lineage>
        <taxon>unclassified sequences</taxon>
        <taxon>metagenomes</taxon>
        <taxon>ecological metagenomes</taxon>
    </lineage>
</organism>
<proteinExistence type="predicted"/>
<dbReference type="EMBL" id="CAFAAB010000097">
    <property type="protein sequence ID" value="CAB4787057.1"/>
    <property type="molecule type" value="Genomic_DNA"/>
</dbReference>
<evidence type="ECO:0000313" key="2">
    <source>
        <dbReference type="EMBL" id="CAB4787057.1"/>
    </source>
</evidence>
<keyword evidence="1" id="KW-0472">Membrane</keyword>
<reference evidence="2" key="1">
    <citation type="submission" date="2020-05" db="EMBL/GenBank/DDBJ databases">
        <authorList>
            <person name="Chiriac C."/>
            <person name="Salcher M."/>
            <person name="Ghai R."/>
            <person name="Kavagutti S V."/>
        </authorList>
    </citation>
    <scope>NUCLEOTIDE SEQUENCE</scope>
</reference>
<gene>
    <name evidence="2" type="ORF">UFOPK2958_00893</name>
</gene>
<feature type="transmembrane region" description="Helical" evidence="1">
    <location>
        <begin position="6"/>
        <end position="23"/>
    </location>
</feature>
<protein>
    <submittedName>
        <fullName evidence="2">Unannotated protein</fullName>
    </submittedName>
</protein>
<name>A0A6J6WYM3_9ZZZZ</name>
<accession>A0A6J6WYM3</accession>
<evidence type="ECO:0000256" key="1">
    <source>
        <dbReference type="SAM" id="Phobius"/>
    </source>
</evidence>
<dbReference type="AlphaFoldDB" id="A0A6J6WYM3"/>
<keyword evidence="1" id="KW-0812">Transmembrane</keyword>
<sequence>MSYVNAGYLVTVIAMGAYAVSLWRRSRRRDD</sequence>